<proteinExistence type="predicted"/>
<evidence type="ECO:0000313" key="1">
    <source>
        <dbReference type="EMBL" id="PLW47748.1"/>
    </source>
</evidence>
<protein>
    <submittedName>
        <fullName evidence="1">Uncharacterized protein</fullName>
    </submittedName>
</protein>
<dbReference type="OrthoDB" id="2500352at2759"/>
<organism evidence="1 2">
    <name type="scientific">Puccinia coronata f. sp. avenae</name>
    <dbReference type="NCBI Taxonomy" id="200324"/>
    <lineage>
        <taxon>Eukaryota</taxon>
        <taxon>Fungi</taxon>
        <taxon>Dikarya</taxon>
        <taxon>Basidiomycota</taxon>
        <taxon>Pucciniomycotina</taxon>
        <taxon>Pucciniomycetes</taxon>
        <taxon>Pucciniales</taxon>
        <taxon>Pucciniaceae</taxon>
        <taxon>Puccinia</taxon>
    </lineage>
</organism>
<keyword evidence="2" id="KW-1185">Reference proteome</keyword>
<dbReference type="AlphaFoldDB" id="A0A2N5VCM3"/>
<accession>A0A2N5VCM3</accession>
<dbReference type="EMBL" id="PGCJ01000108">
    <property type="protein sequence ID" value="PLW47748.1"/>
    <property type="molecule type" value="Genomic_DNA"/>
</dbReference>
<gene>
    <name evidence="1" type="ORF">PCANC_11442</name>
</gene>
<evidence type="ECO:0000313" key="2">
    <source>
        <dbReference type="Proteomes" id="UP000235388"/>
    </source>
</evidence>
<dbReference type="Proteomes" id="UP000235388">
    <property type="component" value="Unassembled WGS sequence"/>
</dbReference>
<name>A0A2N5VCM3_9BASI</name>
<comment type="caution">
    <text evidence="1">The sequence shown here is derived from an EMBL/GenBank/DDBJ whole genome shotgun (WGS) entry which is preliminary data.</text>
</comment>
<sequence>MLPRAKSYWNYIFSDTITTLYLKFIDFFTLSSQTIKAIGRVRNLQHLGLVISRWPSGDFEYKEAHPSCFHSLMVKAQVLKSLHVALVVSLPSKPDLVVARATYPAIAHLEVEVNYVDREEFLAISTALKPGLKLLSLQDSGLKLLSLHDSRETDFQLLLPVYETLRETLQGLAVTRPRPLEPILHLSLPKLRMLVIHWFDSSFDLMTQALFSQSPIKIIAIGCISARVNPENFTLDTFANWPQLKIISFYESSTRLLATIHLPRGL</sequence>
<reference evidence="1 2" key="1">
    <citation type="submission" date="2017-11" db="EMBL/GenBank/DDBJ databases">
        <title>De novo assembly and phasing of dikaryotic genomes from two isolates of Puccinia coronata f. sp. avenae, the causal agent of oat crown rust.</title>
        <authorList>
            <person name="Miller M.E."/>
            <person name="Zhang Y."/>
            <person name="Omidvar V."/>
            <person name="Sperschneider J."/>
            <person name="Schwessinger B."/>
            <person name="Raley C."/>
            <person name="Palmer J.M."/>
            <person name="Garnica D."/>
            <person name="Upadhyaya N."/>
            <person name="Rathjen J."/>
            <person name="Taylor J.M."/>
            <person name="Park R.F."/>
            <person name="Dodds P.N."/>
            <person name="Hirsch C.D."/>
            <person name="Kianian S.F."/>
            <person name="Figueroa M."/>
        </authorList>
    </citation>
    <scope>NUCLEOTIDE SEQUENCE [LARGE SCALE GENOMIC DNA]</scope>
    <source>
        <strain evidence="1">12NC29</strain>
    </source>
</reference>